<comment type="caution">
    <text evidence="2">The sequence shown here is derived from an EMBL/GenBank/DDBJ whole genome shotgun (WGS) entry which is preliminary data.</text>
</comment>
<name>A0A839R0P3_9MICO</name>
<dbReference type="Proteomes" id="UP000568050">
    <property type="component" value="Unassembled WGS sequence"/>
</dbReference>
<organism evidence="2 3">
    <name type="scientific">Helcobacillus massiliensis</name>
    <dbReference type="NCBI Taxonomy" id="521392"/>
    <lineage>
        <taxon>Bacteria</taxon>
        <taxon>Bacillati</taxon>
        <taxon>Actinomycetota</taxon>
        <taxon>Actinomycetes</taxon>
        <taxon>Micrococcales</taxon>
        <taxon>Dermabacteraceae</taxon>
        <taxon>Helcobacillus</taxon>
    </lineage>
</organism>
<evidence type="ECO:0000313" key="2">
    <source>
        <dbReference type="EMBL" id="MBB3023347.1"/>
    </source>
</evidence>
<feature type="region of interest" description="Disordered" evidence="1">
    <location>
        <begin position="1"/>
        <end position="25"/>
    </location>
</feature>
<dbReference type="AlphaFoldDB" id="A0A839R0P3"/>
<sequence length="211" mass="22444">MAQFRRPASLTPAQQEQIEGGTDPALKDQIAHDSAAALLRETRGTVDPSAVERILRLAESEGLDDMAALWSGAPAVSLPGALWRLYVLHTWVQQQTAEVRRRYQIGTQSAPGLRYRSGIANPPDLDDMRRTLDEILRGAFTGDLSMALLRASAVAMLSAYGTAHLADAPGSGADDPSADGAGRITMQADRLHRLGEDLEAAGRAAAGGSLF</sequence>
<keyword evidence="3" id="KW-1185">Reference proteome</keyword>
<gene>
    <name evidence="2" type="ORF">FHX50_001639</name>
</gene>
<evidence type="ECO:0000256" key="1">
    <source>
        <dbReference type="SAM" id="MobiDB-lite"/>
    </source>
</evidence>
<dbReference type="RefSeq" id="WP_183376454.1">
    <property type="nucleotide sequence ID" value="NZ_CBCSFZ010000014.1"/>
</dbReference>
<evidence type="ECO:0008006" key="4">
    <source>
        <dbReference type="Google" id="ProtNLM"/>
    </source>
</evidence>
<evidence type="ECO:0000313" key="3">
    <source>
        <dbReference type="Proteomes" id="UP000568050"/>
    </source>
</evidence>
<protein>
    <recommendedName>
        <fullName evidence="4">DNA-directed RNA polymerase subunit beta</fullName>
    </recommendedName>
</protein>
<proteinExistence type="predicted"/>
<dbReference type="EMBL" id="JACHWP010000004">
    <property type="protein sequence ID" value="MBB3023347.1"/>
    <property type="molecule type" value="Genomic_DNA"/>
</dbReference>
<accession>A0A839R0P3</accession>
<reference evidence="2 3" key="1">
    <citation type="submission" date="2020-08" db="EMBL/GenBank/DDBJ databases">
        <title>Sequencing the genomes of 1000 actinobacteria strains.</title>
        <authorList>
            <person name="Klenk H.-P."/>
        </authorList>
    </citation>
    <scope>NUCLEOTIDE SEQUENCE [LARGE SCALE GENOMIC DNA]</scope>
    <source>
        <strain evidence="2 3">DSM 23040</strain>
    </source>
</reference>